<name>A0A9W6YYJ8_AMBMO</name>
<keyword evidence="1" id="KW-0732">Signal</keyword>
<proteinExistence type="predicted"/>
<feature type="chain" id="PRO_5040873282" evidence="1">
    <location>
        <begin position="22"/>
        <end position="171"/>
    </location>
</feature>
<feature type="signal peptide" evidence="1">
    <location>
        <begin position="1"/>
        <end position="21"/>
    </location>
</feature>
<comment type="caution">
    <text evidence="2">The sequence shown here is derived from an EMBL/GenBank/DDBJ whole genome shotgun (WGS) entry which is preliminary data.</text>
</comment>
<gene>
    <name evidence="2" type="ORF">Amon01_000669500</name>
</gene>
<dbReference type="EMBL" id="BSXU01004420">
    <property type="protein sequence ID" value="GMG43913.1"/>
    <property type="molecule type" value="Genomic_DNA"/>
</dbReference>
<sequence>MQFNKLQTAFFLFIASVNAYAQPEDGKVSTVGDDGAVTAGTPVQKDYAQFYKLLSKAMSTAKTVTVTDASASTATSAVLKRDADEHDVSLTVDPVQKDYSQFYNLLTKAISDMTTASVVEASASTTDVFRRQAAASGSASGSASSSSKGSGSVLQVSFGLGALSAVVLSLL</sequence>
<organism evidence="2 3">
    <name type="scientific">Ambrosiozyma monospora</name>
    <name type="common">Yeast</name>
    <name type="synonym">Endomycopsis monosporus</name>
    <dbReference type="NCBI Taxonomy" id="43982"/>
    <lineage>
        <taxon>Eukaryota</taxon>
        <taxon>Fungi</taxon>
        <taxon>Dikarya</taxon>
        <taxon>Ascomycota</taxon>
        <taxon>Saccharomycotina</taxon>
        <taxon>Pichiomycetes</taxon>
        <taxon>Pichiales</taxon>
        <taxon>Pichiaceae</taxon>
        <taxon>Ambrosiozyma</taxon>
    </lineage>
</organism>
<dbReference type="Proteomes" id="UP001165063">
    <property type="component" value="Unassembled WGS sequence"/>
</dbReference>
<dbReference type="AlphaFoldDB" id="A0A9W6YYJ8"/>
<evidence type="ECO:0000313" key="3">
    <source>
        <dbReference type="Proteomes" id="UP001165063"/>
    </source>
</evidence>
<evidence type="ECO:0000313" key="2">
    <source>
        <dbReference type="EMBL" id="GMG43913.1"/>
    </source>
</evidence>
<evidence type="ECO:0000256" key="1">
    <source>
        <dbReference type="SAM" id="SignalP"/>
    </source>
</evidence>
<accession>A0A9W6YYJ8</accession>
<reference evidence="2" key="1">
    <citation type="submission" date="2023-04" db="EMBL/GenBank/DDBJ databases">
        <title>Ambrosiozyma monospora NBRC 1965.</title>
        <authorList>
            <person name="Ichikawa N."/>
            <person name="Sato H."/>
            <person name="Tonouchi N."/>
        </authorList>
    </citation>
    <scope>NUCLEOTIDE SEQUENCE</scope>
    <source>
        <strain evidence="2">NBRC 1965</strain>
    </source>
</reference>
<protein>
    <submittedName>
        <fullName evidence="2">Unnamed protein product</fullName>
    </submittedName>
</protein>
<keyword evidence="3" id="KW-1185">Reference proteome</keyword>